<dbReference type="AlphaFoldDB" id="A0A3D3R502"/>
<name>A0A3D3R502_9PLAN</name>
<dbReference type="EMBL" id="DQAY01000073">
    <property type="protein sequence ID" value="HCO23903.1"/>
    <property type="molecule type" value="Genomic_DNA"/>
</dbReference>
<accession>A0A3D3R502</accession>
<sequence length="156" mass="17454">MNMLKTRRKIVACLLASLVLISIFFALRHVKQLEFQNRHAKYYEDVLRQQTNASGPPIAKVLSADRDKPVSNVIVGMTLIGPDGGDGGFFSFVTDETGIAHSDRPLTPGRYQYHLMPDPKSRFNRTYWRRGQPYVVISKDGTTSMPSILLNVKSGG</sequence>
<evidence type="ECO:0000313" key="1">
    <source>
        <dbReference type="EMBL" id="HCO23903.1"/>
    </source>
</evidence>
<protein>
    <submittedName>
        <fullName evidence="1">Uncharacterized protein</fullName>
    </submittedName>
</protein>
<comment type="caution">
    <text evidence="1">The sequence shown here is derived from an EMBL/GenBank/DDBJ whole genome shotgun (WGS) entry which is preliminary data.</text>
</comment>
<reference evidence="1 2" key="1">
    <citation type="journal article" date="2018" name="Nat. Biotechnol.">
        <title>A standardized bacterial taxonomy based on genome phylogeny substantially revises the tree of life.</title>
        <authorList>
            <person name="Parks D.H."/>
            <person name="Chuvochina M."/>
            <person name="Waite D.W."/>
            <person name="Rinke C."/>
            <person name="Skarshewski A."/>
            <person name="Chaumeil P.A."/>
            <person name="Hugenholtz P."/>
        </authorList>
    </citation>
    <scope>NUCLEOTIDE SEQUENCE [LARGE SCALE GENOMIC DNA]</scope>
    <source>
        <strain evidence="1">UBA9375</strain>
    </source>
</reference>
<gene>
    <name evidence="1" type="ORF">DIT97_12950</name>
</gene>
<evidence type="ECO:0000313" key="2">
    <source>
        <dbReference type="Proteomes" id="UP000263642"/>
    </source>
</evidence>
<proteinExistence type="predicted"/>
<organism evidence="1 2">
    <name type="scientific">Gimesia maris</name>
    <dbReference type="NCBI Taxonomy" id="122"/>
    <lineage>
        <taxon>Bacteria</taxon>
        <taxon>Pseudomonadati</taxon>
        <taxon>Planctomycetota</taxon>
        <taxon>Planctomycetia</taxon>
        <taxon>Planctomycetales</taxon>
        <taxon>Planctomycetaceae</taxon>
        <taxon>Gimesia</taxon>
    </lineage>
</organism>
<dbReference type="Proteomes" id="UP000263642">
    <property type="component" value="Unassembled WGS sequence"/>
</dbReference>